<accession>A0A540VRH1</accession>
<organism evidence="4 5">
    <name type="scientific">Spiribacter salinus</name>
    <dbReference type="NCBI Taxonomy" id="1335746"/>
    <lineage>
        <taxon>Bacteria</taxon>
        <taxon>Pseudomonadati</taxon>
        <taxon>Pseudomonadota</taxon>
        <taxon>Gammaproteobacteria</taxon>
        <taxon>Chromatiales</taxon>
        <taxon>Ectothiorhodospiraceae</taxon>
        <taxon>Spiribacter</taxon>
    </lineage>
</organism>
<protein>
    <submittedName>
        <fullName evidence="4">Transporter substrate-binding domain-containing protein</fullName>
    </submittedName>
</protein>
<sequence>MRHSLFRVVVLMFLAVPLLAGAAGMQGEQDEAWVVGYVDFPPFTYTDENGKAAGYLNDITREVAGRAGQKLQFIEVPPAQARKGPAHRRRGHLPGHPHVRGTVRQDGCRKQPAVAHNPGRLPAPE</sequence>
<evidence type="ECO:0000313" key="5">
    <source>
        <dbReference type="Proteomes" id="UP000315400"/>
    </source>
</evidence>
<dbReference type="AlphaFoldDB" id="A0A540VRH1"/>
<feature type="signal peptide" evidence="2">
    <location>
        <begin position="1"/>
        <end position="22"/>
    </location>
</feature>
<gene>
    <name evidence="4" type="ORF">FKY71_09145</name>
</gene>
<dbReference type="SUPFAM" id="SSF53850">
    <property type="entry name" value="Periplasmic binding protein-like II"/>
    <property type="match status" value="1"/>
</dbReference>
<proteinExistence type="predicted"/>
<dbReference type="InterPro" id="IPR001638">
    <property type="entry name" value="Solute-binding_3/MltF_N"/>
</dbReference>
<name>A0A540VRH1_9GAMM</name>
<feature type="domain" description="Solute-binding protein family 3/N-terminal" evidence="3">
    <location>
        <begin position="38"/>
        <end position="82"/>
    </location>
</feature>
<reference evidence="4 5" key="1">
    <citation type="submission" date="2019-06" db="EMBL/GenBank/DDBJ databases">
        <title>Metagenome assembled Genome of Spiribacter salinus SL48-SHIP from the microbial mat of Salt Lake 48 (Novosibirsk region, Russia).</title>
        <authorList>
            <person name="Shipova A."/>
            <person name="Rozanov A.S."/>
            <person name="Bryanskaya A.V."/>
            <person name="Peltek S.E."/>
        </authorList>
    </citation>
    <scope>NUCLEOTIDE SEQUENCE [LARGE SCALE GENOMIC DNA]</scope>
    <source>
        <strain evidence="4">SL48-SHIP-2</strain>
    </source>
</reference>
<dbReference type="Gene3D" id="3.40.190.10">
    <property type="entry name" value="Periplasmic binding protein-like II"/>
    <property type="match status" value="1"/>
</dbReference>
<evidence type="ECO:0000256" key="1">
    <source>
        <dbReference type="SAM" id="MobiDB-lite"/>
    </source>
</evidence>
<evidence type="ECO:0000313" key="4">
    <source>
        <dbReference type="EMBL" id="TQE99342.1"/>
    </source>
</evidence>
<comment type="caution">
    <text evidence="4">The sequence shown here is derived from an EMBL/GenBank/DDBJ whole genome shotgun (WGS) entry which is preliminary data.</text>
</comment>
<keyword evidence="2" id="KW-0732">Signal</keyword>
<dbReference type="Proteomes" id="UP000315400">
    <property type="component" value="Unassembled WGS sequence"/>
</dbReference>
<dbReference type="EMBL" id="VIFK01000070">
    <property type="protein sequence ID" value="TQE99342.1"/>
    <property type="molecule type" value="Genomic_DNA"/>
</dbReference>
<feature type="compositionally biased region" description="Basic residues" evidence="1">
    <location>
        <begin position="84"/>
        <end position="101"/>
    </location>
</feature>
<evidence type="ECO:0000259" key="3">
    <source>
        <dbReference type="Pfam" id="PF00497"/>
    </source>
</evidence>
<dbReference type="Pfam" id="PF00497">
    <property type="entry name" value="SBP_bac_3"/>
    <property type="match status" value="1"/>
</dbReference>
<evidence type="ECO:0000256" key="2">
    <source>
        <dbReference type="SAM" id="SignalP"/>
    </source>
</evidence>
<feature type="region of interest" description="Disordered" evidence="1">
    <location>
        <begin position="78"/>
        <end position="125"/>
    </location>
</feature>
<feature type="chain" id="PRO_5022190459" evidence="2">
    <location>
        <begin position="23"/>
        <end position="125"/>
    </location>
</feature>